<dbReference type="RefSeq" id="WP_025605841.1">
    <property type="nucleotide sequence ID" value="NZ_CP021235.1"/>
</dbReference>
<evidence type="ECO:0000313" key="1">
    <source>
        <dbReference type="EMBL" id="ARS35221.1"/>
    </source>
</evidence>
<name>A0A1X9YQV4_9BACT</name>
<reference evidence="2" key="1">
    <citation type="submission" date="2017-05" db="EMBL/GenBank/DDBJ databases">
        <authorList>
            <person name="Ray J."/>
            <person name="Price M."/>
            <person name="Deutschbauer A."/>
        </authorList>
    </citation>
    <scope>NUCLEOTIDE SEQUENCE [LARGE SCALE GENOMIC DNA]</scope>
    <source>
        <strain evidence="2">DSM 19842</strain>
    </source>
</reference>
<proteinExistence type="predicted"/>
<dbReference type="KEGG" id="pact:CA264_07075"/>
<dbReference type="OrthoDB" id="853472at2"/>
<keyword evidence="2" id="KW-1185">Reference proteome</keyword>
<accession>A0A1X9YQV4</accession>
<dbReference type="STRING" id="709015.GCA_000472485_01416"/>
<gene>
    <name evidence="1" type="ORF">CA264_07075</name>
</gene>
<evidence type="ECO:0000313" key="2">
    <source>
        <dbReference type="Proteomes" id="UP000266292"/>
    </source>
</evidence>
<dbReference type="AlphaFoldDB" id="A0A1X9YQV4"/>
<dbReference type="EMBL" id="CP021235">
    <property type="protein sequence ID" value="ARS35221.1"/>
    <property type="molecule type" value="Genomic_DNA"/>
</dbReference>
<protein>
    <submittedName>
        <fullName evidence="1">Uncharacterized protein</fullName>
    </submittedName>
</protein>
<sequence>MTKQPQYTTIARDAFGKYIDDEIDLDQLLERLRYIEQQVISEDEDETEKTVWFRFFEGDPLHTTISEVGKDLSDPSHPNCALLQRGIALGLQAGELEVHYS</sequence>
<organism evidence="1 2">
    <name type="scientific">Pontibacter actiniarum</name>
    <dbReference type="NCBI Taxonomy" id="323450"/>
    <lineage>
        <taxon>Bacteria</taxon>
        <taxon>Pseudomonadati</taxon>
        <taxon>Bacteroidota</taxon>
        <taxon>Cytophagia</taxon>
        <taxon>Cytophagales</taxon>
        <taxon>Hymenobacteraceae</taxon>
        <taxon>Pontibacter</taxon>
    </lineage>
</organism>
<dbReference type="Proteomes" id="UP000266292">
    <property type="component" value="Chromosome"/>
</dbReference>